<accession>A0A239B6C1</accession>
<dbReference type="EMBL" id="FZON01000002">
    <property type="protein sequence ID" value="SNS02754.1"/>
    <property type="molecule type" value="Genomic_DNA"/>
</dbReference>
<evidence type="ECO:0000259" key="2">
    <source>
        <dbReference type="PROSITE" id="PS51782"/>
    </source>
</evidence>
<gene>
    <name evidence="3" type="ORF">SAMN04488078_100260</name>
</gene>
<reference evidence="3 4" key="1">
    <citation type="submission" date="2017-06" db="EMBL/GenBank/DDBJ databases">
        <authorList>
            <person name="Kim H.J."/>
            <person name="Triplett B.A."/>
        </authorList>
    </citation>
    <scope>NUCLEOTIDE SEQUENCE [LARGE SCALE GENOMIC DNA]</scope>
    <source>
        <strain evidence="3 4">DSM 11445</strain>
    </source>
</reference>
<evidence type="ECO:0000256" key="1">
    <source>
        <dbReference type="SAM" id="SignalP"/>
    </source>
</evidence>
<proteinExistence type="predicted"/>
<organism evidence="3 4">
    <name type="scientific">Antarctobacter heliothermus</name>
    <dbReference type="NCBI Taxonomy" id="74033"/>
    <lineage>
        <taxon>Bacteria</taxon>
        <taxon>Pseudomonadati</taxon>
        <taxon>Pseudomonadota</taxon>
        <taxon>Alphaproteobacteria</taxon>
        <taxon>Rhodobacterales</taxon>
        <taxon>Roseobacteraceae</taxon>
        <taxon>Antarctobacter</taxon>
    </lineage>
</organism>
<protein>
    <submittedName>
        <fullName evidence="3">Amino acid ABC transporter substrate-binding protein, PAAT family</fullName>
    </submittedName>
</protein>
<dbReference type="Gene3D" id="3.40.190.10">
    <property type="entry name" value="Periplasmic binding protein-like II"/>
    <property type="match status" value="2"/>
</dbReference>
<keyword evidence="1" id="KW-0732">Signal</keyword>
<dbReference type="OrthoDB" id="8479038at2"/>
<dbReference type="RefSeq" id="WP_089276078.1">
    <property type="nucleotide sequence ID" value="NZ_FZON01000002.1"/>
</dbReference>
<dbReference type="InterPro" id="IPR018392">
    <property type="entry name" value="LysM"/>
</dbReference>
<feature type="signal peptide" evidence="1">
    <location>
        <begin position="1"/>
        <end position="29"/>
    </location>
</feature>
<dbReference type="CDD" id="cd00118">
    <property type="entry name" value="LysM"/>
    <property type="match status" value="1"/>
</dbReference>
<name>A0A239B6C1_9RHOB</name>
<feature type="chain" id="PRO_5013031683" evidence="1">
    <location>
        <begin position="30"/>
        <end position="352"/>
    </location>
</feature>
<sequence>MALGGRKGPAALAAALAVWAAVWATGSFAQCAPEAYTVQTGDTVFTIAERRYGDPEKWTLIYYANEDRLRSSVFQVSPGDVLDLPCQEGEVRADATPLRQGPDNAEMKLITGSNYAPFTDREWPGQGMVTELVNAALEATPSPVTYSITWQDDWSKHLFPILDSKEADMGFPWLKPNCAQTPDNERCANFHFSDPLVEILVLLFTRPDSGFVYDTDADVIGKVLCRPKGYFTHDLDRPGREWLNRGLITLVQADDPQACFRELMAGRVDAVTVNVFLGAKTIDDMGLRGQVVPLDKPLSVEGLHVIISKKHWRGTTHLYRINAGLAELKKTDRYSQIVSRHLGVFWDQIKTN</sequence>
<dbReference type="AlphaFoldDB" id="A0A239B6C1"/>
<evidence type="ECO:0000313" key="3">
    <source>
        <dbReference type="EMBL" id="SNS02754.1"/>
    </source>
</evidence>
<feature type="domain" description="LysM" evidence="2">
    <location>
        <begin position="34"/>
        <end position="84"/>
    </location>
</feature>
<evidence type="ECO:0000313" key="4">
    <source>
        <dbReference type="Proteomes" id="UP000198440"/>
    </source>
</evidence>
<dbReference type="PANTHER" id="PTHR35936:SF19">
    <property type="entry name" value="AMINO-ACID-BINDING PROTEIN YXEM-RELATED"/>
    <property type="match status" value="1"/>
</dbReference>
<dbReference type="Proteomes" id="UP000198440">
    <property type="component" value="Unassembled WGS sequence"/>
</dbReference>
<dbReference type="PROSITE" id="PS51782">
    <property type="entry name" value="LYSM"/>
    <property type="match status" value="1"/>
</dbReference>
<dbReference type="PANTHER" id="PTHR35936">
    <property type="entry name" value="MEMBRANE-BOUND LYTIC MUREIN TRANSGLYCOSYLASE F"/>
    <property type="match status" value="1"/>
</dbReference>
<dbReference type="Gene3D" id="3.10.350.10">
    <property type="entry name" value="LysM domain"/>
    <property type="match status" value="1"/>
</dbReference>
<dbReference type="InterPro" id="IPR036779">
    <property type="entry name" value="LysM_dom_sf"/>
</dbReference>
<dbReference type="SUPFAM" id="SSF53850">
    <property type="entry name" value="Periplasmic binding protein-like II"/>
    <property type="match status" value="1"/>
</dbReference>